<feature type="compositionally biased region" description="Low complexity" evidence="1">
    <location>
        <begin position="506"/>
        <end position="517"/>
    </location>
</feature>
<reference evidence="2" key="1">
    <citation type="submission" date="2022-07" db="EMBL/GenBank/DDBJ databases">
        <title>Fungi with potential for degradation of polypropylene.</title>
        <authorList>
            <person name="Gostincar C."/>
        </authorList>
    </citation>
    <scope>NUCLEOTIDE SEQUENCE</scope>
    <source>
        <strain evidence="2">EXF-13287</strain>
    </source>
</reference>
<feature type="region of interest" description="Disordered" evidence="1">
    <location>
        <begin position="143"/>
        <end position="256"/>
    </location>
</feature>
<dbReference type="Proteomes" id="UP001174691">
    <property type="component" value="Unassembled WGS sequence"/>
</dbReference>
<evidence type="ECO:0000313" key="2">
    <source>
        <dbReference type="EMBL" id="KAJ9164749.1"/>
    </source>
</evidence>
<feature type="compositionally biased region" description="Polar residues" evidence="1">
    <location>
        <begin position="84"/>
        <end position="94"/>
    </location>
</feature>
<feature type="compositionally biased region" description="Polar residues" evidence="1">
    <location>
        <begin position="179"/>
        <end position="195"/>
    </location>
</feature>
<organism evidence="2 3">
    <name type="scientific">Coniochaeta hoffmannii</name>
    <dbReference type="NCBI Taxonomy" id="91930"/>
    <lineage>
        <taxon>Eukaryota</taxon>
        <taxon>Fungi</taxon>
        <taxon>Dikarya</taxon>
        <taxon>Ascomycota</taxon>
        <taxon>Pezizomycotina</taxon>
        <taxon>Sordariomycetes</taxon>
        <taxon>Sordariomycetidae</taxon>
        <taxon>Coniochaetales</taxon>
        <taxon>Coniochaetaceae</taxon>
        <taxon>Coniochaeta</taxon>
    </lineage>
</organism>
<gene>
    <name evidence="2" type="ORF">NKR19_g1011</name>
</gene>
<keyword evidence="3" id="KW-1185">Reference proteome</keyword>
<feature type="region of interest" description="Disordered" evidence="1">
    <location>
        <begin position="314"/>
        <end position="357"/>
    </location>
</feature>
<dbReference type="EMBL" id="JANBVN010000009">
    <property type="protein sequence ID" value="KAJ9164749.1"/>
    <property type="molecule type" value="Genomic_DNA"/>
</dbReference>
<feature type="compositionally biased region" description="Basic residues" evidence="1">
    <location>
        <begin position="13"/>
        <end position="41"/>
    </location>
</feature>
<feature type="compositionally biased region" description="Pro residues" evidence="1">
    <location>
        <begin position="483"/>
        <end position="493"/>
    </location>
</feature>
<proteinExistence type="predicted"/>
<feature type="region of interest" description="Disordered" evidence="1">
    <location>
        <begin position="464"/>
        <end position="517"/>
    </location>
</feature>
<evidence type="ECO:0000256" key="1">
    <source>
        <dbReference type="SAM" id="MobiDB-lite"/>
    </source>
</evidence>
<feature type="region of interest" description="Disordered" evidence="1">
    <location>
        <begin position="381"/>
        <end position="402"/>
    </location>
</feature>
<feature type="compositionally biased region" description="Polar residues" evidence="1">
    <location>
        <begin position="241"/>
        <end position="253"/>
    </location>
</feature>
<feature type="compositionally biased region" description="Low complexity" evidence="1">
    <location>
        <begin position="162"/>
        <end position="178"/>
    </location>
</feature>
<accession>A0AA38W0C5</accession>
<comment type="caution">
    <text evidence="2">The sequence shown here is derived from an EMBL/GenBank/DDBJ whole genome shotgun (WGS) entry which is preliminary data.</text>
</comment>
<feature type="region of interest" description="Disordered" evidence="1">
    <location>
        <begin position="1"/>
        <end position="94"/>
    </location>
</feature>
<evidence type="ECO:0000313" key="3">
    <source>
        <dbReference type="Proteomes" id="UP001174691"/>
    </source>
</evidence>
<sequence>MDNLRLDDDTREVRHRKMRSKRSAGPTLRRHNVACPKGLHRRLVERGDIDSDDAASSDSGLDSGPDSDDEDVPVRPTLTALPTHPSSSTLKVGSGVSALSRTTIGVLQPTTPRFSTVTITSTAQARPTGLGSTLLAAEGDEIDSGIDSGLESDDDLSDDETTTPAPLATGATATGETTRVTSSVGQPTTTQSTAMLSAPASSSSSSSDTANKRPSITESVTSSPTVTLTPVSTPSLPESQLAPTQTTTASGNVGMTPPAQVLGSVVSGEHQDMSPGQVTAGVIIIVVGAFILIKRLRGRGAHIPSLRLPFSRQDPDGRSTTTNTTWAGPWNRNLWGAASNGPRSTVSGFRKKSPKTNSEMLDELIQASYTAEGGNIVVTDEKTRRRQTDLESQSPPSPGSFLDENFMNEKSYAKLEGQWPLRNAPTRRAPKTPGPVSRWLDGILTPRQSIVAVPPALVPGAGQMTTKWQPEPPLPGTQTQELPGPPQIQPPAPALAKGSKRGTRMTETTTTSSSIAW</sequence>
<name>A0AA38W0C5_9PEZI</name>
<feature type="compositionally biased region" description="Low complexity" evidence="1">
    <location>
        <begin position="217"/>
        <end position="239"/>
    </location>
</feature>
<feature type="compositionally biased region" description="Acidic residues" evidence="1">
    <location>
        <begin position="143"/>
        <end position="161"/>
    </location>
</feature>
<feature type="compositionally biased region" description="Basic and acidic residues" evidence="1">
    <location>
        <begin position="1"/>
        <end position="12"/>
    </location>
</feature>
<protein>
    <submittedName>
        <fullName evidence="2">Uncharacterized protein</fullName>
    </submittedName>
</protein>
<dbReference type="AlphaFoldDB" id="A0AA38W0C5"/>